<dbReference type="STRING" id="1300347.I601_0991"/>
<gene>
    <name evidence="1" type="ORF">I601_0991</name>
</gene>
<proteinExistence type="predicted"/>
<reference evidence="1 2" key="1">
    <citation type="submission" date="2016-03" db="EMBL/GenBank/DDBJ databases">
        <title>Complete genome sequence of a soil Actinobacterium, Nocardioides dokdonensis FR1436.</title>
        <authorList>
            <person name="Kwon S.-K."/>
            <person name="Kim K."/>
            <person name="Kim J.F."/>
        </authorList>
    </citation>
    <scope>NUCLEOTIDE SEQUENCE [LARGE SCALE GENOMIC DNA]</scope>
    <source>
        <strain evidence="1 2">FR1436</strain>
    </source>
</reference>
<keyword evidence="2" id="KW-1185">Reference proteome</keyword>
<sequence length="153" mass="16530">MSTAPTHPLRLRLAAHPGRDHLDGGWWPHTRDLASELRRLVDGLPTDLAPVVGALHSPTDWDHPPTGSLQVAAGHVDVDRFPDPDPALVQLTLADDTVWRLLVVPPDFSPDQGEEALLAAATSGNRHDAADLLDTVEGGYESRVEDHWLPGSS</sequence>
<dbReference type="Proteomes" id="UP000077868">
    <property type="component" value="Chromosome"/>
</dbReference>
<evidence type="ECO:0000313" key="2">
    <source>
        <dbReference type="Proteomes" id="UP000077868"/>
    </source>
</evidence>
<evidence type="ECO:0000313" key="1">
    <source>
        <dbReference type="EMBL" id="ANH37433.1"/>
    </source>
</evidence>
<dbReference type="OrthoDB" id="3785441at2"/>
<dbReference type="RefSeq" id="WP_068107013.1">
    <property type="nucleotide sequence ID" value="NZ_CP015079.1"/>
</dbReference>
<dbReference type="KEGG" id="ndk:I601_0991"/>
<name>A0A1A9GIH7_9ACTN</name>
<protein>
    <submittedName>
        <fullName evidence="1">Uncharacterized protein</fullName>
    </submittedName>
</protein>
<dbReference type="PATRIC" id="fig|1300347.3.peg.989"/>
<dbReference type="Pfam" id="PF19457">
    <property type="entry name" value="DUF5994"/>
    <property type="match status" value="1"/>
</dbReference>
<organism evidence="1 2">
    <name type="scientific">Nocardioides dokdonensis FR1436</name>
    <dbReference type="NCBI Taxonomy" id="1300347"/>
    <lineage>
        <taxon>Bacteria</taxon>
        <taxon>Bacillati</taxon>
        <taxon>Actinomycetota</taxon>
        <taxon>Actinomycetes</taxon>
        <taxon>Propionibacteriales</taxon>
        <taxon>Nocardioidaceae</taxon>
        <taxon>Nocardioides</taxon>
    </lineage>
</organism>
<dbReference type="InterPro" id="IPR046036">
    <property type="entry name" value="DUF5994"/>
</dbReference>
<dbReference type="AlphaFoldDB" id="A0A1A9GIH7"/>
<accession>A0A1A9GIH7</accession>
<dbReference type="EMBL" id="CP015079">
    <property type="protein sequence ID" value="ANH37433.1"/>
    <property type="molecule type" value="Genomic_DNA"/>
</dbReference>